<dbReference type="Proteomes" id="UP001529510">
    <property type="component" value="Unassembled WGS sequence"/>
</dbReference>
<evidence type="ECO:0000313" key="1">
    <source>
        <dbReference type="EMBL" id="KAL0165730.1"/>
    </source>
</evidence>
<proteinExistence type="predicted"/>
<organism evidence="1 2">
    <name type="scientific">Cirrhinus mrigala</name>
    <name type="common">Mrigala</name>
    <dbReference type="NCBI Taxonomy" id="683832"/>
    <lineage>
        <taxon>Eukaryota</taxon>
        <taxon>Metazoa</taxon>
        <taxon>Chordata</taxon>
        <taxon>Craniata</taxon>
        <taxon>Vertebrata</taxon>
        <taxon>Euteleostomi</taxon>
        <taxon>Actinopterygii</taxon>
        <taxon>Neopterygii</taxon>
        <taxon>Teleostei</taxon>
        <taxon>Ostariophysi</taxon>
        <taxon>Cypriniformes</taxon>
        <taxon>Cyprinidae</taxon>
        <taxon>Labeoninae</taxon>
        <taxon>Labeonini</taxon>
        <taxon>Cirrhinus</taxon>
    </lineage>
</organism>
<comment type="caution">
    <text evidence="1">The sequence shown here is derived from an EMBL/GenBank/DDBJ whole genome shotgun (WGS) entry which is preliminary data.</text>
</comment>
<sequence length="50" mass="5690">SFPSLSDPPGSPDIPSITFSSYEDVRQSVFQMRQKLELFCRRGIKEISGR</sequence>
<dbReference type="AlphaFoldDB" id="A0ABD0NWV1"/>
<dbReference type="EMBL" id="JAMKFB020000019">
    <property type="protein sequence ID" value="KAL0165730.1"/>
    <property type="molecule type" value="Genomic_DNA"/>
</dbReference>
<accession>A0ABD0NWV1</accession>
<keyword evidence="2" id="KW-1185">Reference proteome</keyword>
<evidence type="ECO:0000313" key="2">
    <source>
        <dbReference type="Proteomes" id="UP001529510"/>
    </source>
</evidence>
<feature type="non-terminal residue" evidence="1">
    <location>
        <position position="1"/>
    </location>
</feature>
<gene>
    <name evidence="1" type="ORF">M9458_037574</name>
</gene>
<name>A0ABD0NWV1_CIRMR</name>
<reference evidence="1 2" key="1">
    <citation type="submission" date="2024-05" db="EMBL/GenBank/DDBJ databases">
        <title>Genome sequencing and assembly of Indian major carp, Cirrhinus mrigala (Hamilton, 1822).</title>
        <authorList>
            <person name="Mohindra V."/>
            <person name="Chowdhury L.M."/>
            <person name="Lal K."/>
            <person name="Jena J.K."/>
        </authorList>
    </citation>
    <scope>NUCLEOTIDE SEQUENCE [LARGE SCALE GENOMIC DNA]</scope>
    <source>
        <strain evidence="1">CM1030</strain>
        <tissue evidence="1">Blood</tissue>
    </source>
</reference>
<feature type="non-terminal residue" evidence="1">
    <location>
        <position position="50"/>
    </location>
</feature>
<protein>
    <submittedName>
        <fullName evidence="1">Uncharacterized protein</fullName>
    </submittedName>
</protein>